<gene>
    <name evidence="3" type="ORF">J3R30DRAFT_2710515</name>
</gene>
<evidence type="ECO:0000256" key="1">
    <source>
        <dbReference type="SAM" id="MobiDB-lite"/>
    </source>
</evidence>
<sequence>MVGESPCTTYERLRQICNPPFQVGTMSTNTPSDACDEQVADCCCNSVAFTLSMLCLNCQQGTGSSGNGYDAGQGAYQLYLQGSRSPGQWCSPVVNTSLPNNIDTAVCDRGIKIIDDIRTGLFWADGSWFYRWSYEAISKDVSVNDGNAFTHCASSSTSTSRTATSSSTTPTFTSSNTVTVEAQAPGASSHSNSSSNTLASGILSTSYVTGIFPSGITTVLAGTTHVVIAPSSNSDSGSSPLPTASGNTNGSDQTLLTSSRMSKGMIGGIAGAAVVAICALSAFWFFCRLRKGKKTATIHKPDDVEPFADRQPSWSTSGSESSTPFLLRPQKLELENLARPRTHSQLTLFHHNGWENDNLRYSESYSGVMNQQAMSPLSPQRHADAGPVQVSMMGRRMSESLPPAYGEQIS</sequence>
<evidence type="ECO:0000313" key="3">
    <source>
        <dbReference type="EMBL" id="KAJ4479051.1"/>
    </source>
</evidence>
<feature type="region of interest" description="Disordered" evidence="1">
    <location>
        <begin position="152"/>
        <end position="195"/>
    </location>
</feature>
<proteinExistence type="predicted"/>
<name>A0A9W9ABQ6_9AGAR</name>
<comment type="caution">
    <text evidence="3">The sequence shown here is derived from an EMBL/GenBank/DDBJ whole genome shotgun (WGS) entry which is preliminary data.</text>
</comment>
<dbReference type="OrthoDB" id="2757214at2759"/>
<dbReference type="Proteomes" id="UP001150266">
    <property type="component" value="Unassembled WGS sequence"/>
</dbReference>
<reference evidence="3" key="1">
    <citation type="submission" date="2022-08" db="EMBL/GenBank/DDBJ databases">
        <title>A Global Phylogenomic Analysis of the Shiitake Genus Lentinula.</title>
        <authorList>
            <consortium name="DOE Joint Genome Institute"/>
            <person name="Sierra-Patev S."/>
            <person name="Min B."/>
            <person name="Naranjo-Ortiz M."/>
            <person name="Looney B."/>
            <person name="Konkel Z."/>
            <person name="Slot J.C."/>
            <person name="Sakamoto Y."/>
            <person name="Steenwyk J.L."/>
            <person name="Rokas A."/>
            <person name="Carro J."/>
            <person name="Camarero S."/>
            <person name="Ferreira P."/>
            <person name="Molpeceres G."/>
            <person name="Ruiz-Duenas F.J."/>
            <person name="Serrano A."/>
            <person name="Henrissat B."/>
            <person name="Drula E."/>
            <person name="Hughes K.W."/>
            <person name="Mata J.L."/>
            <person name="Ishikawa N.K."/>
            <person name="Vargas-Isla R."/>
            <person name="Ushijima S."/>
            <person name="Smith C.A."/>
            <person name="Ahrendt S."/>
            <person name="Andreopoulos W."/>
            <person name="He G."/>
            <person name="Labutti K."/>
            <person name="Lipzen A."/>
            <person name="Ng V."/>
            <person name="Riley R."/>
            <person name="Sandor L."/>
            <person name="Barry K."/>
            <person name="Martinez A.T."/>
            <person name="Xiao Y."/>
            <person name="Gibbons J.G."/>
            <person name="Terashima K."/>
            <person name="Grigoriev I.V."/>
            <person name="Hibbett D.S."/>
        </authorList>
    </citation>
    <scope>NUCLEOTIDE SEQUENCE</scope>
    <source>
        <strain evidence="3">JLM2183</strain>
    </source>
</reference>
<evidence type="ECO:0000313" key="4">
    <source>
        <dbReference type="Proteomes" id="UP001150266"/>
    </source>
</evidence>
<evidence type="ECO:0000256" key="2">
    <source>
        <dbReference type="SAM" id="Phobius"/>
    </source>
</evidence>
<protein>
    <submittedName>
        <fullName evidence="3">Uncharacterized protein</fullName>
    </submittedName>
</protein>
<feature type="compositionally biased region" description="Low complexity" evidence="1">
    <location>
        <begin position="154"/>
        <end position="179"/>
    </location>
</feature>
<keyword evidence="4" id="KW-1185">Reference proteome</keyword>
<keyword evidence="2" id="KW-0472">Membrane</keyword>
<feature type="transmembrane region" description="Helical" evidence="2">
    <location>
        <begin position="265"/>
        <end position="286"/>
    </location>
</feature>
<organism evidence="3 4">
    <name type="scientific">Lentinula aciculospora</name>
    <dbReference type="NCBI Taxonomy" id="153920"/>
    <lineage>
        <taxon>Eukaryota</taxon>
        <taxon>Fungi</taxon>
        <taxon>Dikarya</taxon>
        <taxon>Basidiomycota</taxon>
        <taxon>Agaricomycotina</taxon>
        <taxon>Agaricomycetes</taxon>
        <taxon>Agaricomycetidae</taxon>
        <taxon>Agaricales</taxon>
        <taxon>Marasmiineae</taxon>
        <taxon>Omphalotaceae</taxon>
        <taxon>Lentinula</taxon>
    </lineage>
</organism>
<keyword evidence="2" id="KW-0812">Transmembrane</keyword>
<accession>A0A9W9ABQ6</accession>
<keyword evidence="2" id="KW-1133">Transmembrane helix</keyword>
<feature type="region of interest" description="Disordered" evidence="1">
    <location>
        <begin position="231"/>
        <end position="255"/>
    </location>
</feature>
<dbReference type="AlphaFoldDB" id="A0A9W9ABQ6"/>
<dbReference type="EMBL" id="JAOTPV010000008">
    <property type="protein sequence ID" value="KAJ4479051.1"/>
    <property type="molecule type" value="Genomic_DNA"/>
</dbReference>
<feature type="compositionally biased region" description="Polar residues" evidence="1">
    <location>
        <begin position="240"/>
        <end position="255"/>
    </location>
</feature>